<keyword evidence="3 4" id="KW-0067">ATP-binding</keyword>
<dbReference type="Proteomes" id="UP000252100">
    <property type="component" value="Chromosome"/>
</dbReference>
<keyword evidence="5" id="KW-0479">Metal-binding</keyword>
<dbReference type="OrthoDB" id="9801938at2"/>
<accession>A0A345BUU6</accession>
<evidence type="ECO:0000256" key="2">
    <source>
        <dbReference type="ARBA" id="ARBA00022741"/>
    </source>
</evidence>
<keyword evidence="6" id="KW-0436">Ligase</keyword>
<comment type="similarity">
    <text evidence="1 5">Belongs to the 5-formyltetrahydrofolate cyclo-ligase family.</text>
</comment>
<gene>
    <name evidence="6" type="ORF">DT065_00955</name>
</gene>
<dbReference type="NCBIfam" id="TIGR02727">
    <property type="entry name" value="MTHFS_bact"/>
    <property type="match status" value="1"/>
</dbReference>
<feature type="binding site" evidence="4">
    <location>
        <begin position="132"/>
        <end position="140"/>
    </location>
    <ligand>
        <name>ATP</name>
        <dbReference type="ChEBI" id="CHEBI:30616"/>
    </ligand>
</feature>
<keyword evidence="7" id="KW-1185">Reference proteome</keyword>
<dbReference type="Gene3D" id="3.40.50.10420">
    <property type="entry name" value="NagB/RpiA/CoA transferase-like"/>
    <property type="match status" value="1"/>
</dbReference>
<dbReference type="GO" id="GO:0030272">
    <property type="term" value="F:5-formyltetrahydrofolate cyclo-ligase activity"/>
    <property type="evidence" value="ECO:0007669"/>
    <property type="project" value="UniProtKB-EC"/>
</dbReference>
<protein>
    <recommendedName>
        <fullName evidence="5">5-formyltetrahydrofolate cyclo-ligase</fullName>
        <ecNumber evidence="5">6.3.3.2</ecNumber>
    </recommendedName>
</protein>
<dbReference type="SUPFAM" id="SSF100950">
    <property type="entry name" value="NagB/RpiA/CoA transferase-like"/>
    <property type="match status" value="1"/>
</dbReference>
<dbReference type="PANTHER" id="PTHR23407">
    <property type="entry name" value="ATPASE INHIBITOR/5-FORMYLTETRAHYDROFOLATE CYCLO-LIGASE"/>
    <property type="match status" value="1"/>
</dbReference>
<dbReference type="GO" id="GO:0046872">
    <property type="term" value="F:metal ion binding"/>
    <property type="evidence" value="ECO:0007669"/>
    <property type="project" value="UniProtKB-KW"/>
</dbReference>
<dbReference type="RefSeq" id="WP_114370070.1">
    <property type="nucleotide sequence ID" value="NZ_CP031092.1"/>
</dbReference>
<name>A0A345BUU6_9BACI</name>
<reference evidence="6 7" key="1">
    <citation type="journal article" date="2018" name="J. Microbiol.">
        <title>Salicibibacter kimchii gen. nov., sp. nov., a moderately halophilic and alkalitolerant bacterium in the family Bacillaceae, isolated from kimchi.</title>
        <authorList>
            <person name="Jang J.Y."/>
            <person name="Oh Y.J."/>
            <person name="Lim S.K."/>
            <person name="Park H.K."/>
            <person name="Lee C."/>
            <person name="Kim J.Y."/>
            <person name="Lee M.A."/>
            <person name="Choi H.J."/>
        </authorList>
    </citation>
    <scope>NUCLEOTIDE SEQUENCE [LARGE SCALE GENOMIC DNA]</scope>
    <source>
        <strain evidence="6 7">NKC1-1</strain>
    </source>
</reference>
<keyword evidence="2 4" id="KW-0547">Nucleotide-binding</keyword>
<dbReference type="InterPro" id="IPR024185">
    <property type="entry name" value="FTHF_cligase-like_sf"/>
</dbReference>
<evidence type="ECO:0000313" key="6">
    <source>
        <dbReference type="EMBL" id="AXF54727.1"/>
    </source>
</evidence>
<dbReference type="EC" id="6.3.3.2" evidence="5"/>
<evidence type="ECO:0000256" key="1">
    <source>
        <dbReference type="ARBA" id="ARBA00010638"/>
    </source>
</evidence>
<dbReference type="KEGG" id="rue:DT065_00955"/>
<dbReference type="GO" id="GO:0035999">
    <property type="term" value="P:tetrahydrofolate interconversion"/>
    <property type="evidence" value="ECO:0007669"/>
    <property type="project" value="TreeGrafter"/>
</dbReference>
<dbReference type="PIRSF" id="PIRSF006806">
    <property type="entry name" value="FTHF_cligase"/>
    <property type="match status" value="1"/>
</dbReference>
<evidence type="ECO:0000256" key="3">
    <source>
        <dbReference type="ARBA" id="ARBA00022840"/>
    </source>
</evidence>
<feature type="binding site" evidence="4">
    <location>
        <position position="54"/>
    </location>
    <ligand>
        <name>substrate</name>
    </ligand>
</feature>
<proteinExistence type="inferred from homology"/>
<evidence type="ECO:0000256" key="5">
    <source>
        <dbReference type="RuleBase" id="RU361279"/>
    </source>
</evidence>
<dbReference type="GO" id="GO:0009396">
    <property type="term" value="P:folic acid-containing compound biosynthetic process"/>
    <property type="evidence" value="ECO:0007669"/>
    <property type="project" value="TreeGrafter"/>
</dbReference>
<dbReference type="EMBL" id="CP031092">
    <property type="protein sequence ID" value="AXF54727.1"/>
    <property type="molecule type" value="Genomic_DNA"/>
</dbReference>
<organism evidence="6 7">
    <name type="scientific">Salicibibacter kimchii</name>
    <dbReference type="NCBI Taxonomy" id="2099786"/>
    <lineage>
        <taxon>Bacteria</taxon>
        <taxon>Bacillati</taxon>
        <taxon>Bacillota</taxon>
        <taxon>Bacilli</taxon>
        <taxon>Bacillales</taxon>
        <taxon>Bacillaceae</taxon>
        <taxon>Salicibibacter</taxon>
    </lineage>
</organism>
<dbReference type="PANTHER" id="PTHR23407:SF1">
    <property type="entry name" value="5-FORMYLTETRAHYDROFOLATE CYCLO-LIGASE"/>
    <property type="match status" value="1"/>
</dbReference>
<dbReference type="InterPro" id="IPR002698">
    <property type="entry name" value="FTHF_cligase"/>
</dbReference>
<dbReference type="AlphaFoldDB" id="A0A345BUU6"/>
<comment type="catalytic activity">
    <reaction evidence="5">
        <text>(6S)-5-formyl-5,6,7,8-tetrahydrofolate + ATP = (6R)-5,10-methenyltetrahydrofolate + ADP + phosphate</text>
        <dbReference type="Rhea" id="RHEA:10488"/>
        <dbReference type="ChEBI" id="CHEBI:30616"/>
        <dbReference type="ChEBI" id="CHEBI:43474"/>
        <dbReference type="ChEBI" id="CHEBI:57455"/>
        <dbReference type="ChEBI" id="CHEBI:57457"/>
        <dbReference type="ChEBI" id="CHEBI:456216"/>
        <dbReference type="EC" id="6.3.3.2"/>
    </reaction>
</comment>
<feature type="binding site" evidence="4">
    <location>
        <position position="49"/>
    </location>
    <ligand>
        <name>substrate</name>
    </ligand>
</feature>
<keyword evidence="5" id="KW-0460">Magnesium</keyword>
<dbReference type="GO" id="GO:0005524">
    <property type="term" value="F:ATP binding"/>
    <property type="evidence" value="ECO:0007669"/>
    <property type="project" value="UniProtKB-KW"/>
</dbReference>
<dbReference type="Pfam" id="PF01812">
    <property type="entry name" value="5-FTHF_cyc-lig"/>
    <property type="match status" value="1"/>
</dbReference>
<evidence type="ECO:0000256" key="4">
    <source>
        <dbReference type="PIRSR" id="PIRSR006806-1"/>
    </source>
</evidence>
<feature type="binding site" evidence="4">
    <location>
        <begin position="3"/>
        <end position="7"/>
    </location>
    <ligand>
        <name>ATP</name>
        <dbReference type="ChEBI" id="CHEBI:30616"/>
    </ligand>
</feature>
<sequence>MNKTEVRSYVREQFSVLTRQEREQRGRKLHRQLYQKSFWEHAKIVAVTIDTYREVPTRPIIEEAWRAGKTVVVPKVDRERHTLDFFKLTSFMELEGTRGLQEPVPTQCEQIAKETIDFVIVPGLAFDHAGYRVGFGGGYYDRYLKNYQGKTAALAFSFQLFPSLPIESHDIPVHHLVAERSS</sequence>
<comment type="cofactor">
    <cofactor evidence="5">
        <name>Mg(2+)</name>
        <dbReference type="ChEBI" id="CHEBI:18420"/>
    </cofactor>
</comment>
<dbReference type="InterPro" id="IPR037171">
    <property type="entry name" value="NagB/RpiA_transferase-like"/>
</dbReference>
<evidence type="ECO:0000313" key="7">
    <source>
        <dbReference type="Proteomes" id="UP000252100"/>
    </source>
</evidence>